<evidence type="ECO:0000256" key="2">
    <source>
        <dbReference type="ARBA" id="ARBA00022738"/>
    </source>
</evidence>
<keyword evidence="3" id="KW-0472">Membrane</keyword>
<dbReference type="InterPro" id="IPR016024">
    <property type="entry name" value="ARM-type_fold"/>
</dbReference>
<dbReference type="InterPro" id="IPR011989">
    <property type="entry name" value="ARM-like"/>
</dbReference>
<feature type="transmembrane region" description="Helical" evidence="3">
    <location>
        <begin position="96"/>
        <end position="114"/>
    </location>
</feature>
<dbReference type="InterPro" id="IPR000595">
    <property type="entry name" value="cNMP-bd_dom"/>
</dbReference>
<name>A0A1L9QN60_9CYAN</name>
<feature type="transmembrane region" description="Helical" evidence="3">
    <location>
        <begin position="237"/>
        <end position="261"/>
    </location>
</feature>
<feature type="transmembrane region" description="Helical" evidence="3">
    <location>
        <begin position="32"/>
        <end position="55"/>
    </location>
</feature>
<dbReference type="SMART" id="SM00100">
    <property type="entry name" value="cNMP"/>
    <property type="match status" value="1"/>
</dbReference>
<keyword evidence="1" id="KW-0042">Antenna complex</keyword>
<dbReference type="InterPro" id="IPR018490">
    <property type="entry name" value="cNMP-bd_dom_sf"/>
</dbReference>
<dbReference type="SUPFAM" id="SSF103473">
    <property type="entry name" value="MFS general substrate transporter"/>
    <property type="match status" value="1"/>
</dbReference>
<keyword evidence="6" id="KW-1185">Reference proteome</keyword>
<dbReference type="InterPro" id="IPR036259">
    <property type="entry name" value="MFS_trans_sf"/>
</dbReference>
<feature type="transmembrane region" description="Helical" evidence="3">
    <location>
        <begin position="121"/>
        <end position="139"/>
    </location>
</feature>
<dbReference type="AlphaFoldDB" id="A0A1L9QN60"/>
<dbReference type="STRING" id="1925591.BI308_18210"/>
<evidence type="ECO:0000256" key="1">
    <source>
        <dbReference type="ARBA" id="ARBA00022549"/>
    </source>
</evidence>
<feature type="transmembrane region" description="Helical" evidence="3">
    <location>
        <begin position="299"/>
        <end position="323"/>
    </location>
</feature>
<keyword evidence="2" id="KW-0605">Phycobilisome</keyword>
<evidence type="ECO:0000256" key="3">
    <source>
        <dbReference type="SAM" id="Phobius"/>
    </source>
</evidence>
<dbReference type="SUPFAM" id="SSF51206">
    <property type="entry name" value="cAMP-binding domain-like"/>
    <property type="match status" value="1"/>
</dbReference>
<dbReference type="Proteomes" id="UP000183940">
    <property type="component" value="Unassembled WGS sequence"/>
</dbReference>
<feature type="transmembrane region" description="Helical" evidence="3">
    <location>
        <begin position="159"/>
        <end position="178"/>
    </location>
</feature>
<dbReference type="PROSITE" id="PS50042">
    <property type="entry name" value="CNMP_BINDING_3"/>
    <property type="match status" value="1"/>
</dbReference>
<keyword evidence="3" id="KW-0812">Transmembrane</keyword>
<protein>
    <recommendedName>
        <fullName evidence="4">Cyclic nucleotide-binding domain-containing protein</fullName>
    </recommendedName>
</protein>
<dbReference type="Pfam" id="PF00027">
    <property type="entry name" value="cNMP_binding"/>
    <property type="match status" value="1"/>
</dbReference>
<proteinExistence type="predicted"/>
<dbReference type="Gene3D" id="2.60.120.10">
    <property type="entry name" value="Jelly Rolls"/>
    <property type="match status" value="1"/>
</dbReference>
<dbReference type="InterPro" id="IPR014710">
    <property type="entry name" value="RmlC-like_jellyroll"/>
</dbReference>
<evidence type="ECO:0000259" key="4">
    <source>
        <dbReference type="PROSITE" id="PS50042"/>
    </source>
</evidence>
<dbReference type="Gene3D" id="1.20.1250.20">
    <property type="entry name" value="MFS general substrate transporter like domains"/>
    <property type="match status" value="1"/>
</dbReference>
<feature type="transmembrane region" description="Helical" evidence="3">
    <location>
        <begin position="67"/>
        <end position="84"/>
    </location>
</feature>
<keyword evidence="3" id="KW-1133">Transmembrane helix</keyword>
<feature type="domain" description="Cyclic nucleotide-binding" evidence="4">
    <location>
        <begin position="930"/>
        <end position="1005"/>
    </location>
</feature>
<accession>A0A1L9QN60</accession>
<dbReference type="Gene3D" id="1.25.10.10">
    <property type="entry name" value="Leucine-rich Repeat Variant"/>
    <property type="match status" value="2"/>
</dbReference>
<evidence type="ECO:0000313" key="5">
    <source>
        <dbReference type="EMBL" id="OJJ24111.1"/>
    </source>
</evidence>
<reference evidence="5" key="1">
    <citation type="submission" date="2016-10" db="EMBL/GenBank/DDBJ databases">
        <title>CRISPR-Cas defence system in Roseofilum reptotaenium: evidence of a bacteriophage-cyanobacterium arms race in the coral black band disease.</title>
        <authorList>
            <person name="Buerger P."/>
            <person name="Wood-Charlson E.M."/>
            <person name="Weynberg K.D."/>
            <person name="Willis B."/>
            <person name="Van Oppen M.J."/>
        </authorList>
    </citation>
    <scope>NUCLEOTIDE SEQUENCE [LARGE SCALE GENOMIC DNA]</scope>
    <source>
        <strain evidence="5">AO1-A</strain>
    </source>
</reference>
<evidence type="ECO:0000313" key="6">
    <source>
        <dbReference type="Proteomes" id="UP000183940"/>
    </source>
</evidence>
<dbReference type="EMBL" id="MLAW01000037">
    <property type="protein sequence ID" value="OJJ24111.1"/>
    <property type="molecule type" value="Genomic_DNA"/>
</dbReference>
<feature type="transmembrane region" description="Helical" evidence="3">
    <location>
        <begin position="273"/>
        <end position="293"/>
    </location>
</feature>
<organism evidence="5 6">
    <name type="scientific">Roseofilum reptotaenium AO1-A</name>
    <dbReference type="NCBI Taxonomy" id="1925591"/>
    <lineage>
        <taxon>Bacteria</taxon>
        <taxon>Bacillati</taxon>
        <taxon>Cyanobacteriota</taxon>
        <taxon>Cyanophyceae</taxon>
        <taxon>Desertifilales</taxon>
        <taxon>Desertifilaceae</taxon>
        <taxon>Roseofilum</taxon>
    </lineage>
</organism>
<gene>
    <name evidence="5" type="ORF">BI308_18210</name>
</gene>
<comment type="caution">
    <text evidence="5">The sequence shown here is derived from an EMBL/GenBank/DDBJ whole genome shotgun (WGS) entry which is preliminary data.</text>
</comment>
<feature type="transmembrane region" description="Helical" evidence="3">
    <location>
        <begin position="372"/>
        <end position="389"/>
    </location>
</feature>
<sequence>MGRYGGHLLAISHYRLPITKPLRILENRLTQLFLLAISMMSFSAIGLTLGSALFLQHAGASSLPRSYMLMGVVSIPVYLGLSQIVDRTHRPRLFQYFLIFALALALSLRLLIVFDRPWVYFVLYISLYIQWTLVTEVLFPSLVTDYFTTLDWKRYAPSLRMATALGGLLGGGLISILSQKVVPENLILILPLFYALVFIQLLYLDHTQTPIESSASPNRVQSSTPISRLETLKKYPIIGFLATSTFLTILLYTIGEFLYFSIYAEKFTSDRQLTGFLGTMRMINSIIPFIILYPLTQPLLNRIGVMGMNLLYPVTTFLSFLGLGTQGNLISAMACNFNTNGIEDSINQPIQSLNYNAVPYNLVGRIRTISNGLFYSLGLAMAGILLWGLDQFSQLQIAELGLGLSLLFLLVRYAMGKSYLQSLLSLLRSGSTQWHEVGVGLPKLPEHCETEVIELLKSEEIQNQILGLSLASCLKQPQQFLPDIQPLFLLHHRDLHPHLIQFFQSCPHPQMFKFLEHFLQSENQSLRLLALEAIIASKYRLPNEQLEKLHKNPNLQQEALLCVAFIEARSKNPKIQESCNHFWNTPLDETTKLTLIRAIRSTKNRQFIPYLQRLLKDASLEVSRQGLDVLALLARPGEQEVGKLAASQLANVDPLSRAIAFKVMGVVKSPSLLLDVAMGLQHSSLAVRLWAASALANYGEASLKVARVYLYSPRYEVVEMAIATIAKVGTRRAINLLYDFLKPDCKGVAHTPSWIKSIRPHAPYAPFLKTILQDYQKRVIQRVFYILSVLDNQNTIKQIQPLLTSTDPRLRANALETLMSVKHQRFIRPILPLLEEDQPFVSTPSLSESELIYQLSEQSDRWLRLGALLMLSGLRLHSTTNPDLIPSHLQEDPNPLVRRIAQSLATRQQEEIPQQDWFLKQLFFLKSTALFHILSLDELEELNPLFYPAHLPAHATLYAGDPHQAKLYLIAEGQVTLYSHPKPSESQTLTLSAGQYFGEIAALENIWYKIVTQTHCTFLTLSSKQFEILIDRCPRLLWCLSQPQTSYSASR</sequence>
<feature type="transmembrane region" description="Helical" evidence="3">
    <location>
        <begin position="185"/>
        <end position="204"/>
    </location>
</feature>
<dbReference type="SUPFAM" id="SSF48371">
    <property type="entry name" value="ARM repeat"/>
    <property type="match status" value="1"/>
</dbReference>
<dbReference type="CDD" id="cd00038">
    <property type="entry name" value="CAP_ED"/>
    <property type="match status" value="1"/>
</dbReference>
<dbReference type="GO" id="GO:0030089">
    <property type="term" value="C:phycobilisome"/>
    <property type="evidence" value="ECO:0007669"/>
    <property type="project" value="UniProtKB-KW"/>
</dbReference>